<keyword evidence="5" id="KW-1185">Reference proteome</keyword>
<evidence type="ECO:0000313" key="5">
    <source>
        <dbReference type="Proteomes" id="UP001479290"/>
    </source>
</evidence>
<gene>
    <name evidence="4" type="ORF">ABG768_005104</name>
    <name evidence="3" type="ORF">ABG768_015830</name>
    <name evidence="2" type="ORF">ABG768_018634</name>
</gene>
<dbReference type="AlphaFoldDB" id="A0AAW1ZS87"/>
<proteinExistence type="predicted"/>
<protein>
    <submittedName>
        <fullName evidence="4">Uncharacterized protein</fullName>
    </submittedName>
</protein>
<evidence type="ECO:0000256" key="1">
    <source>
        <dbReference type="SAM" id="MobiDB-lite"/>
    </source>
</evidence>
<evidence type="ECO:0000313" key="3">
    <source>
        <dbReference type="EMBL" id="KAK9953701.1"/>
    </source>
</evidence>
<reference evidence="4 5" key="1">
    <citation type="submission" date="2024-05" db="EMBL/GenBank/DDBJ databases">
        <title>A high-quality chromosomal-level genome assembly of Topmouth culter (Culter alburnus).</title>
        <authorList>
            <person name="Zhao H."/>
        </authorList>
    </citation>
    <scope>NUCLEOTIDE SEQUENCE [LARGE SCALE GENOMIC DNA]</scope>
    <source>
        <strain evidence="4">CATC2023</strain>
        <tissue evidence="4">Muscle</tissue>
    </source>
</reference>
<comment type="caution">
    <text evidence="4">The sequence shown here is derived from an EMBL/GenBank/DDBJ whole genome shotgun (WGS) entry which is preliminary data.</text>
</comment>
<accession>A0AAW1ZS87</accession>
<dbReference type="EMBL" id="JAWDJR010000013">
    <property type="protein sequence ID" value="KAK9963882.1"/>
    <property type="molecule type" value="Genomic_DNA"/>
</dbReference>
<feature type="region of interest" description="Disordered" evidence="1">
    <location>
        <begin position="66"/>
        <end position="110"/>
    </location>
</feature>
<name>A0AAW1ZS87_CULAL</name>
<feature type="compositionally biased region" description="Basic residues" evidence="1">
    <location>
        <begin position="77"/>
        <end position="86"/>
    </location>
</feature>
<dbReference type="Proteomes" id="UP001479290">
    <property type="component" value="Unassembled WGS sequence"/>
</dbReference>
<sequence length="110" mass="11024">MGRPGTGTTATRAGVPHTRVSLCHEGGSAVHGARAVPVPLQGATEPGECTGYGARAMAGSVTCVGGVTRPPASEPNHRRKHHRGGRSSKTGRLSLSSRAAQGQPPEGAGP</sequence>
<organism evidence="4 5">
    <name type="scientific">Culter alburnus</name>
    <name type="common">Topmouth culter</name>
    <dbReference type="NCBI Taxonomy" id="194366"/>
    <lineage>
        <taxon>Eukaryota</taxon>
        <taxon>Metazoa</taxon>
        <taxon>Chordata</taxon>
        <taxon>Craniata</taxon>
        <taxon>Vertebrata</taxon>
        <taxon>Euteleostomi</taxon>
        <taxon>Actinopterygii</taxon>
        <taxon>Neopterygii</taxon>
        <taxon>Teleostei</taxon>
        <taxon>Ostariophysi</taxon>
        <taxon>Cypriniformes</taxon>
        <taxon>Xenocyprididae</taxon>
        <taxon>Xenocypridinae</taxon>
        <taxon>Culter</taxon>
    </lineage>
</organism>
<dbReference type="EMBL" id="JAWDJR010000022">
    <property type="protein sequence ID" value="KAK9953701.1"/>
    <property type="molecule type" value="Genomic_DNA"/>
</dbReference>
<feature type="compositionally biased region" description="Polar residues" evidence="1">
    <location>
        <begin position="90"/>
        <end position="100"/>
    </location>
</feature>
<evidence type="ECO:0000313" key="2">
    <source>
        <dbReference type="EMBL" id="KAK9952828.1"/>
    </source>
</evidence>
<dbReference type="EMBL" id="JAWDJR010000024">
    <property type="protein sequence ID" value="KAK9952828.1"/>
    <property type="molecule type" value="Genomic_DNA"/>
</dbReference>
<evidence type="ECO:0000313" key="4">
    <source>
        <dbReference type="EMBL" id="KAK9963882.1"/>
    </source>
</evidence>